<name>A0A4C1T5L9_EUMVA</name>
<comment type="caution">
    <text evidence="1">The sequence shown here is derived from an EMBL/GenBank/DDBJ whole genome shotgun (WGS) entry which is preliminary data.</text>
</comment>
<dbReference type="Proteomes" id="UP000299102">
    <property type="component" value="Unassembled WGS sequence"/>
</dbReference>
<reference evidence="1 2" key="1">
    <citation type="journal article" date="2019" name="Commun. Biol.">
        <title>The bagworm genome reveals a unique fibroin gene that provides high tensile strength.</title>
        <authorList>
            <person name="Kono N."/>
            <person name="Nakamura H."/>
            <person name="Ohtoshi R."/>
            <person name="Tomita M."/>
            <person name="Numata K."/>
            <person name="Arakawa K."/>
        </authorList>
    </citation>
    <scope>NUCLEOTIDE SEQUENCE [LARGE SCALE GENOMIC DNA]</scope>
</reference>
<dbReference type="AlphaFoldDB" id="A0A4C1T5L9"/>
<evidence type="ECO:0000313" key="2">
    <source>
        <dbReference type="Proteomes" id="UP000299102"/>
    </source>
</evidence>
<organism evidence="1 2">
    <name type="scientific">Eumeta variegata</name>
    <name type="common">Bagworm moth</name>
    <name type="synonym">Eumeta japonica</name>
    <dbReference type="NCBI Taxonomy" id="151549"/>
    <lineage>
        <taxon>Eukaryota</taxon>
        <taxon>Metazoa</taxon>
        <taxon>Ecdysozoa</taxon>
        <taxon>Arthropoda</taxon>
        <taxon>Hexapoda</taxon>
        <taxon>Insecta</taxon>
        <taxon>Pterygota</taxon>
        <taxon>Neoptera</taxon>
        <taxon>Endopterygota</taxon>
        <taxon>Lepidoptera</taxon>
        <taxon>Glossata</taxon>
        <taxon>Ditrysia</taxon>
        <taxon>Tineoidea</taxon>
        <taxon>Psychidae</taxon>
        <taxon>Oiketicinae</taxon>
        <taxon>Eumeta</taxon>
    </lineage>
</organism>
<keyword evidence="2" id="KW-1185">Reference proteome</keyword>
<dbReference type="EMBL" id="BGZK01000032">
    <property type="protein sequence ID" value="GBP08727.1"/>
    <property type="molecule type" value="Genomic_DNA"/>
</dbReference>
<sequence length="118" mass="13300">MILIIYSTEAATPCERRVENARRHWRAYTPIVLRIAPAAEIDKSPDHVLPTMAHPGAAHTEAREPGAGKYSCYVHGAIFDWIFLGEEALHRVQFRVPCGCVPNLLQWHWELSVLGESV</sequence>
<evidence type="ECO:0000313" key="1">
    <source>
        <dbReference type="EMBL" id="GBP08727.1"/>
    </source>
</evidence>
<accession>A0A4C1T5L9</accession>
<protein>
    <submittedName>
        <fullName evidence="1">Uncharacterized protein</fullName>
    </submittedName>
</protein>
<proteinExistence type="predicted"/>
<gene>
    <name evidence="1" type="ORF">EVAR_7313_1</name>
</gene>